<keyword evidence="3 6" id="KW-0540">Nuclease</keyword>
<dbReference type="NCBIfam" id="TIGR00619">
    <property type="entry name" value="sbcd"/>
    <property type="match status" value="1"/>
</dbReference>
<evidence type="ECO:0000256" key="4">
    <source>
        <dbReference type="ARBA" id="ARBA00022801"/>
    </source>
</evidence>
<dbReference type="InterPro" id="IPR029052">
    <property type="entry name" value="Metallo-depent_PP-like"/>
</dbReference>
<dbReference type="CDD" id="cd00840">
    <property type="entry name" value="MPP_Mre11_N"/>
    <property type="match status" value="1"/>
</dbReference>
<proteinExistence type="inferred from homology"/>
<dbReference type="InterPro" id="IPR050535">
    <property type="entry name" value="DNA_Repair-Maintenance_Comp"/>
</dbReference>
<dbReference type="GO" id="GO:0004527">
    <property type="term" value="F:exonuclease activity"/>
    <property type="evidence" value="ECO:0007669"/>
    <property type="project" value="UniProtKB-KW"/>
</dbReference>
<reference evidence="8 9" key="1">
    <citation type="submission" date="2024-03" db="EMBL/GenBank/DDBJ databases">
        <title>A Dehalogenimonas Isolated from Estuarine Sediments Dihaloeliminates Chlorinated Alkanes.</title>
        <authorList>
            <person name="Yang Y."/>
            <person name="Wang H."/>
        </authorList>
    </citation>
    <scope>NUCLEOTIDE SEQUENCE [LARGE SCALE GENOMIC DNA]</scope>
    <source>
        <strain evidence="8 9">W</strain>
    </source>
</reference>
<gene>
    <name evidence="6" type="primary">sbcD</name>
    <name evidence="8" type="ORF">V8247_07860</name>
</gene>
<keyword evidence="5 6" id="KW-0269">Exonuclease</keyword>
<accession>A0ABZ2J2L4</accession>
<dbReference type="InterPro" id="IPR041796">
    <property type="entry name" value="Mre11_N"/>
</dbReference>
<dbReference type="Pfam" id="PF00149">
    <property type="entry name" value="Metallophos"/>
    <property type="match status" value="1"/>
</dbReference>
<keyword evidence="6" id="KW-0233">DNA recombination</keyword>
<keyword evidence="4 6" id="KW-0378">Hydrolase</keyword>
<comment type="subunit">
    <text evidence="6">Heterodimer of SbcC and SbcD.</text>
</comment>
<keyword evidence="6" id="KW-0235">DNA replication</keyword>
<dbReference type="EMBL" id="CP146612">
    <property type="protein sequence ID" value="WWX25167.1"/>
    <property type="molecule type" value="Genomic_DNA"/>
</dbReference>
<dbReference type="RefSeq" id="WP_338737307.1">
    <property type="nucleotide sequence ID" value="NZ_CP146612.1"/>
</dbReference>
<feature type="domain" description="Calcineurin-like phosphoesterase" evidence="7">
    <location>
        <begin position="1"/>
        <end position="234"/>
    </location>
</feature>
<dbReference type="InterPro" id="IPR004843">
    <property type="entry name" value="Calcineurin-like_PHP"/>
</dbReference>
<sequence>MKIIHFADLHLGVETYGRPDADSGLNTRFLDFLAAFDKLVTYAVAEKVDLVLFCGDAFKSRDPSQTQQREFARRIRQLADNNIPVFLLIGNHDLPAASGRATSTEIYDILRISRVTVAAKPGIYRIATASGDIQIAALPWPRKGALEVKAQNDDRPLSAEGLKAGIEAILSAKVERMAAELDPSLPAVLAAHIWVDGARLGSEKSLVLGNEPTVMLGNIASPKFDYVALGHLHKRQVLNETPPVVYAGGLERLDFGEEKDDKGFYEVELTTGSAIKKVNYRFHRLDGRRFLTLEKTLGADCLDPTAEVLALIEANRELIMNSVVQLKLRLPESIAPALRESDIKSALKGAHYFAVSRLIERENRSRYGVAEAEALSPRKALEQYLDVQAITGTRRTELLQHADILLAEVSNS</sequence>
<name>A0ABZ2J2L4_9CHLR</name>
<evidence type="ECO:0000313" key="8">
    <source>
        <dbReference type="EMBL" id="WWX25167.1"/>
    </source>
</evidence>
<evidence type="ECO:0000256" key="1">
    <source>
        <dbReference type="ARBA" id="ARBA00010555"/>
    </source>
</evidence>
<dbReference type="SUPFAM" id="SSF56300">
    <property type="entry name" value="Metallo-dependent phosphatases"/>
    <property type="match status" value="1"/>
</dbReference>
<evidence type="ECO:0000259" key="7">
    <source>
        <dbReference type="Pfam" id="PF00149"/>
    </source>
</evidence>
<keyword evidence="9" id="KW-1185">Reference proteome</keyword>
<comment type="similarity">
    <text evidence="1 6">Belongs to the SbcD family.</text>
</comment>
<evidence type="ECO:0000256" key="2">
    <source>
        <dbReference type="ARBA" id="ARBA00013365"/>
    </source>
</evidence>
<dbReference type="PANTHER" id="PTHR30337">
    <property type="entry name" value="COMPONENT OF ATP-DEPENDENT DSDNA EXONUCLEASE"/>
    <property type="match status" value="1"/>
</dbReference>
<protein>
    <recommendedName>
        <fullName evidence="2 6">Nuclease SbcCD subunit D</fullName>
    </recommendedName>
</protein>
<evidence type="ECO:0000256" key="3">
    <source>
        <dbReference type="ARBA" id="ARBA00022722"/>
    </source>
</evidence>
<keyword evidence="6" id="KW-0255">Endonuclease</keyword>
<comment type="function">
    <text evidence="6">SbcCD cleaves DNA hairpin structures. These structures can inhibit DNA replication and are intermediates in certain DNA recombination reactions. The complex acts as a 3'-&gt;5' double strand exonuclease that can open hairpins. It also has a 5' single-strand endonuclease activity.</text>
</comment>
<organism evidence="8 9">
    <name type="scientific">Candidatus Dehalogenimonas loeffleri</name>
    <dbReference type="NCBI Taxonomy" id="3127115"/>
    <lineage>
        <taxon>Bacteria</taxon>
        <taxon>Bacillati</taxon>
        <taxon>Chloroflexota</taxon>
        <taxon>Dehalococcoidia</taxon>
        <taxon>Dehalococcoidales</taxon>
        <taxon>Dehalococcoidaceae</taxon>
        <taxon>Dehalogenimonas</taxon>
    </lineage>
</organism>
<evidence type="ECO:0000313" key="9">
    <source>
        <dbReference type="Proteomes" id="UP001375370"/>
    </source>
</evidence>
<dbReference type="Proteomes" id="UP001375370">
    <property type="component" value="Chromosome"/>
</dbReference>
<dbReference type="InterPro" id="IPR004593">
    <property type="entry name" value="SbcD"/>
</dbReference>
<evidence type="ECO:0000256" key="5">
    <source>
        <dbReference type="ARBA" id="ARBA00022839"/>
    </source>
</evidence>
<dbReference type="PANTHER" id="PTHR30337:SF0">
    <property type="entry name" value="NUCLEASE SBCCD SUBUNIT D"/>
    <property type="match status" value="1"/>
</dbReference>
<evidence type="ECO:0000256" key="6">
    <source>
        <dbReference type="RuleBase" id="RU363069"/>
    </source>
</evidence>
<dbReference type="Gene3D" id="3.60.21.10">
    <property type="match status" value="1"/>
</dbReference>